<name>A0ACB7ZQI7_9AGAM</name>
<protein>
    <submittedName>
        <fullName evidence="1">Uncharacterized protein</fullName>
    </submittedName>
</protein>
<sequence>MTAVPAPTSESFAEKNVSSPIIQTSAEHDAALPELVPSDNESQQLLKDILQPLKSSTIAQEIGTDSRSRFRATYKREATEFDDDFLDRYKEDMDIVLIFMIRAINTSAFADHTFEFEPWDGPGLTVIWTLLAALGAVLGQQWLSHYRQRISGTIEERLSSAWSVGTALKPTEFDLIPVEEFLPTLAAFTSGYQDTYGSVKLTILYNNPEQLLQNLRRNMPSL</sequence>
<proteinExistence type="predicted"/>
<evidence type="ECO:0000313" key="1">
    <source>
        <dbReference type="EMBL" id="KAH7903350.1"/>
    </source>
</evidence>
<keyword evidence="2" id="KW-1185">Reference proteome</keyword>
<reference evidence="1" key="1">
    <citation type="journal article" date="2021" name="New Phytol.">
        <title>Evolutionary innovations through gain and loss of genes in the ectomycorrhizal Boletales.</title>
        <authorList>
            <person name="Wu G."/>
            <person name="Miyauchi S."/>
            <person name="Morin E."/>
            <person name="Kuo A."/>
            <person name="Drula E."/>
            <person name="Varga T."/>
            <person name="Kohler A."/>
            <person name="Feng B."/>
            <person name="Cao Y."/>
            <person name="Lipzen A."/>
            <person name="Daum C."/>
            <person name="Hundley H."/>
            <person name="Pangilinan J."/>
            <person name="Johnson J."/>
            <person name="Barry K."/>
            <person name="LaButti K."/>
            <person name="Ng V."/>
            <person name="Ahrendt S."/>
            <person name="Min B."/>
            <person name="Choi I.G."/>
            <person name="Park H."/>
            <person name="Plett J.M."/>
            <person name="Magnuson J."/>
            <person name="Spatafora J.W."/>
            <person name="Nagy L.G."/>
            <person name="Henrissat B."/>
            <person name="Grigoriev I.V."/>
            <person name="Yang Z.L."/>
            <person name="Xu J."/>
            <person name="Martin F.M."/>
        </authorList>
    </citation>
    <scope>NUCLEOTIDE SEQUENCE</scope>
    <source>
        <strain evidence="1">ATCC 28755</strain>
    </source>
</reference>
<gene>
    <name evidence="1" type="ORF">BJ138DRAFT_1184497</name>
</gene>
<dbReference type="EMBL" id="MU269031">
    <property type="protein sequence ID" value="KAH7903350.1"/>
    <property type="molecule type" value="Genomic_DNA"/>
</dbReference>
<accession>A0ACB7ZQI7</accession>
<dbReference type="Proteomes" id="UP000790377">
    <property type="component" value="Unassembled WGS sequence"/>
</dbReference>
<comment type="caution">
    <text evidence="1">The sequence shown here is derived from an EMBL/GenBank/DDBJ whole genome shotgun (WGS) entry which is preliminary data.</text>
</comment>
<organism evidence="1 2">
    <name type="scientific">Hygrophoropsis aurantiaca</name>
    <dbReference type="NCBI Taxonomy" id="72124"/>
    <lineage>
        <taxon>Eukaryota</taxon>
        <taxon>Fungi</taxon>
        <taxon>Dikarya</taxon>
        <taxon>Basidiomycota</taxon>
        <taxon>Agaricomycotina</taxon>
        <taxon>Agaricomycetes</taxon>
        <taxon>Agaricomycetidae</taxon>
        <taxon>Boletales</taxon>
        <taxon>Coniophorineae</taxon>
        <taxon>Hygrophoropsidaceae</taxon>
        <taxon>Hygrophoropsis</taxon>
    </lineage>
</organism>
<evidence type="ECO:0000313" key="2">
    <source>
        <dbReference type="Proteomes" id="UP000790377"/>
    </source>
</evidence>